<sequence>MKPFDNARRINNILHRDLGYFFAALIIAYSLSGIALNHVDDWNPDFIVTKKEINLDRGYAKNEITASSIERFSALAGEQSFRLYDFPSDRQVKIYYKNATMLLELGSGKGIYEQVSRRPLFYQVNVLHRNSVEWWKWVSDLFALMLIVITATGILMLRGRNGLPGRGKWLIAAGALPPLIALVMQQM</sequence>
<dbReference type="PANTHER" id="PTHR40115:SF1">
    <property type="entry name" value="INNER MEMBRANE PROTEIN WITH PEPSY TM HELIX"/>
    <property type="match status" value="1"/>
</dbReference>
<dbReference type="AlphaFoldDB" id="A0A1D8CWS4"/>
<evidence type="ECO:0000313" key="3">
    <source>
        <dbReference type="Proteomes" id="UP000095185"/>
    </source>
</evidence>
<feature type="transmembrane region" description="Helical" evidence="1">
    <location>
        <begin position="18"/>
        <end position="36"/>
    </location>
</feature>
<dbReference type="RefSeq" id="WP_069809077.1">
    <property type="nucleotide sequence ID" value="NZ_CP017305.1"/>
</dbReference>
<evidence type="ECO:0000256" key="1">
    <source>
        <dbReference type="SAM" id="Phobius"/>
    </source>
</evidence>
<keyword evidence="1" id="KW-0472">Membrane</keyword>
<name>A0A1D8CWS4_CHLLM</name>
<dbReference type="STRING" id="274537.BIU88_03875"/>
<proteinExistence type="predicted"/>
<feature type="transmembrane region" description="Helical" evidence="1">
    <location>
        <begin position="137"/>
        <end position="157"/>
    </location>
</feature>
<dbReference type="Proteomes" id="UP000095185">
    <property type="component" value="Chromosome"/>
</dbReference>
<keyword evidence="1" id="KW-0812">Transmembrane</keyword>
<accession>A0A1D8CWS4</accession>
<reference evidence="2" key="1">
    <citation type="submission" date="2016-09" db="EMBL/GenBank/DDBJ databases">
        <title>Genome sequence of Chlorobaculum limnaeum.</title>
        <authorList>
            <person name="Liu Z."/>
            <person name="Tank M."/>
            <person name="Bryant D.A."/>
        </authorList>
    </citation>
    <scope>NUCLEOTIDE SEQUENCE [LARGE SCALE GENOMIC DNA]</scope>
    <source>
        <strain evidence="2">DSM 1677</strain>
    </source>
</reference>
<dbReference type="EMBL" id="CP017305">
    <property type="protein sequence ID" value="AOS83356.1"/>
    <property type="molecule type" value="Genomic_DNA"/>
</dbReference>
<keyword evidence="3" id="KW-1185">Reference proteome</keyword>
<organism evidence="2 3">
    <name type="scientific">Chlorobaculum limnaeum</name>
    <dbReference type="NCBI Taxonomy" id="274537"/>
    <lineage>
        <taxon>Bacteria</taxon>
        <taxon>Pseudomonadati</taxon>
        <taxon>Chlorobiota</taxon>
        <taxon>Chlorobiia</taxon>
        <taxon>Chlorobiales</taxon>
        <taxon>Chlorobiaceae</taxon>
        <taxon>Chlorobaculum</taxon>
    </lineage>
</organism>
<evidence type="ECO:0000313" key="2">
    <source>
        <dbReference type="EMBL" id="AOS83356.1"/>
    </source>
</evidence>
<keyword evidence="1" id="KW-1133">Transmembrane helix</keyword>
<dbReference type="OrthoDB" id="9787788at2"/>
<dbReference type="InterPro" id="IPR032307">
    <property type="entry name" value="PepSY_TM-like_2"/>
</dbReference>
<protein>
    <recommendedName>
        <fullName evidence="4">Peptidase</fullName>
    </recommendedName>
</protein>
<gene>
    <name evidence="2" type="ORF">BIU88_03875</name>
</gene>
<evidence type="ECO:0008006" key="4">
    <source>
        <dbReference type="Google" id="ProtNLM"/>
    </source>
</evidence>
<dbReference type="PANTHER" id="PTHR40115">
    <property type="entry name" value="INNER MEMBRANE PROTEIN WITH PEPSY TM HELIX"/>
    <property type="match status" value="1"/>
</dbReference>
<dbReference type="Pfam" id="PF16357">
    <property type="entry name" value="PepSY_TM_like_2"/>
    <property type="match status" value="1"/>
</dbReference>
<dbReference type="KEGG" id="clz:BIU88_03875"/>